<dbReference type="EMBL" id="BARS01017345">
    <property type="protein sequence ID" value="GAF96851.1"/>
    <property type="molecule type" value="Genomic_DNA"/>
</dbReference>
<protein>
    <submittedName>
        <fullName evidence="1">Uncharacterized protein</fullName>
    </submittedName>
</protein>
<reference evidence="1" key="1">
    <citation type="journal article" date="2014" name="Front. Microbiol.">
        <title>High frequency of phylogenetically diverse reductive dehalogenase-homologous genes in deep subseafloor sedimentary metagenomes.</title>
        <authorList>
            <person name="Kawai M."/>
            <person name="Futagami T."/>
            <person name="Toyoda A."/>
            <person name="Takaki Y."/>
            <person name="Nishi S."/>
            <person name="Hori S."/>
            <person name="Arai W."/>
            <person name="Tsubouchi T."/>
            <person name="Morono Y."/>
            <person name="Uchiyama I."/>
            <person name="Ito T."/>
            <person name="Fujiyama A."/>
            <person name="Inagaki F."/>
            <person name="Takami H."/>
        </authorList>
    </citation>
    <scope>NUCLEOTIDE SEQUENCE</scope>
    <source>
        <strain evidence="1">Expedition CK06-06</strain>
    </source>
</reference>
<comment type="caution">
    <text evidence="1">The sequence shown here is derived from an EMBL/GenBank/DDBJ whole genome shotgun (WGS) entry which is preliminary data.</text>
</comment>
<accession>X0UBZ4</accession>
<feature type="non-terminal residue" evidence="1">
    <location>
        <position position="1"/>
    </location>
</feature>
<evidence type="ECO:0000313" key="1">
    <source>
        <dbReference type="EMBL" id="GAF96851.1"/>
    </source>
</evidence>
<organism evidence="1">
    <name type="scientific">marine sediment metagenome</name>
    <dbReference type="NCBI Taxonomy" id="412755"/>
    <lineage>
        <taxon>unclassified sequences</taxon>
        <taxon>metagenomes</taxon>
        <taxon>ecological metagenomes</taxon>
    </lineage>
</organism>
<gene>
    <name evidence="1" type="ORF">S01H1_28386</name>
</gene>
<sequence>HFSISYENLINRRETQATASLIAGIDCMNGTSLWSAQILPPRSHGSGAAPLAEILVSGHEGYIPDVTRKERDLILAWIDTNGLYHGTWDYSQHGCSIKSWGDIQQALTAEMRRAGCMQCHHAMESDWINLERPQFSRILRAPLAKGEEGWGLALCRDQKLHPQHRRIRILVTGAYIHGVTPLEEFRVPDIPAPDSEGEPVVPFASADDSHYQAMLDIVRDGRRRALAAPRIDMPGAEIQSGLCRRFVEPSLPVRLPPLRAQVDAESVVCLSWERSTRA</sequence>
<name>X0UBZ4_9ZZZZ</name>
<feature type="non-terminal residue" evidence="1">
    <location>
        <position position="278"/>
    </location>
</feature>
<proteinExistence type="predicted"/>
<dbReference type="AlphaFoldDB" id="X0UBZ4"/>